<dbReference type="AlphaFoldDB" id="A0A9W7X402"/>
<accession>A0A9W7X402</accession>
<reference evidence="1" key="1">
    <citation type="submission" date="2021-02" db="EMBL/GenBank/DDBJ databases">
        <title>Comparative genomics reveals that relaxation of natural selection precedes convergent phenotypic evolution of cavefish.</title>
        <authorList>
            <person name="Peng Z."/>
        </authorList>
    </citation>
    <scope>NUCLEOTIDE SEQUENCE</scope>
    <source>
        <tissue evidence="1">Muscle</tissue>
    </source>
</reference>
<evidence type="ECO:0000313" key="1">
    <source>
        <dbReference type="EMBL" id="KAI7813697.1"/>
    </source>
</evidence>
<comment type="caution">
    <text evidence="1">The sequence shown here is derived from an EMBL/GenBank/DDBJ whole genome shotgun (WGS) entry which is preliminary data.</text>
</comment>
<dbReference type="Proteomes" id="UP001059041">
    <property type="component" value="Linkage Group LG2"/>
</dbReference>
<keyword evidence="2" id="KW-1185">Reference proteome</keyword>
<organism evidence="1 2">
    <name type="scientific">Triplophysa rosa</name>
    <name type="common">Cave loach</name>
    <dbReference type="NCBI Taxonomy" id="992332"/>
    <lineage>
        <taxon>Eukaryota</taxon>
        <taxon>Metazoa</taxon>
        <taxon>Chordata</taxon>
        <taxon>Craniata</taxon>
        <taxon>Vertebrata</taxon>
        <taxon>Euteleostomi</taxon>
        <taxon>Actinopterygii</taxon>
        <taxon>Neopterygii</taxon>
        <taxon>Teleostei</taxon>
        <taxon>Ostariophysi</taxon>
        <taxon>Cypriniformes</taxon>
        <taxon>Nemacheilidae</taxon>
        <taxon>Triplophysa</taxon>
    </lineage>
</organism>
<proteinExistence type="predicted"/>
<dbReference type="EMBL" id="JAFHDT010000002">
    <property type="protein sequence ID" value="KAI7813697.1"/>
    <property type="molecule type" value="Genomic_DNA"/>
</dbReference>
<sequence>RVWVRYTDQLHTNTEKTTHQSVCPTATHMQTSRSSELPDTHSVNVAYPPHALCWFRGTIPNLTWKITLWLWDQKVKLIQDRGLSVCEVKQLEQAISVTHTYKNTQPSYKRDYECEKGKQAHSENRKASRSEGACVCVCVCAVPSFSFKCDSD</sequence>
<evidence type="ECO:0000313" key="2">
    <source>
        <dbReference type="Proteomes" id="UP001059041"/>
    </source>
</evidence>
<protein>
    <submittedName>
        <fullName evidence="1">Uncharacterized protein</fullName>
    </submittedName>
</protein>
<gene>
    <name evidence="1" type="ORF">IRJ41_023312</name>
</gene>
<name>A0A9W7X402_TRIRA</name>
<feature type="non-terminal residue" evidence="1">
    <location>
        <position position="152"/>
    </location>
</feature>